<evidence type="ECO:0000256" key="6">
    <source>
        <dbReference type="ARBA" id="ARBA00022807"/>
    </source>
</evidence>
<evidence type="ECO:0000256" key="9">
    <source>
        <dbReference type="SAM" id="SignalP"/>
    </source>
</evidence>
<comment type="similarity">
    <text evidence="1">Belongs to the peptidase C40 family.</text>
</comment>
<dbReference type="InterPro" id="IPR038765">
    <property type="entry name" value="Papain-like_cys_pep_sf"/>
</dbReference>
<evidence type="ECO:0000256" key="7">
    <source>
        <dbReference type="ARBA" id="ARBA00023316"/>
    </source>
</evidence>
<feature type="domain" description="LysM" evidence="10">
    <location>
        <begin position="177"/>
        <end position="220"/>
    </location>
</feature>
<dbReference type="PANTHER" id="PTHR33734:SF22">
    <property type="entry name" value="MEMBRANE-BOUND LYTIC MUREIN TRANSGLYCOSYLASE D"/>
    <property type="match status" value="1"/>
</dbReference>
<dbReference type="CDD" id="cd00118">
    <property type="entry name" value="LysM"/>
    <property type="match status" value="4"/>
</dbReference>
<feature type="domain" description="LysM" evidence="10">
    <location>
        <begin position="252"/>
        <end position="295"/>
    </location>
</feature>
<dbReference type="Pfam" id="PF00877">
    <property type="entry name" value="NLPC_P60"/>
    <property type="match status" value="1"/>
</dbReference>
<evidence type="ECO:0000256" key="2">
    <source>
        <dbReference type="ARBA" id="ARBA00022670"/>
    </source>
</evidence>
<feature type="signal peptide" evidence="9">
    <location>
        <begin position="1"/>
        <end position="26"/>
    </location>
</feature>
<feature type="region of interest" description="Disordered" evidence="8">
    <location>
        <begin position="156"/>
        <end position="177"/>
    </location>
</feature>
<evidence type="ECO:0000259" key="10">
    <source>
        <dbReference type="PROSITE" id="PS51782"/>
    </source>
</evidence>
<dbReference type="PANTHER" id="PTHR33734">
    <property type="entry name" value="LYSM DOMAIN-CONTAINING GPI-ANCHORED PROTEIN 2"/>
    <property type="match status" value="1"/>
</dbReference>
<reference evidence="12 13" key="1">
    <citation type="submission" date="2024-06" db="EMBL/GenBank/DDBJ databases">
        <title>Genomic Encyclopedia of Type Strains, Phase IV (KMG-IV): sequencing the most valuable type-strain genomes for metagenomic binning, comparative biology and taxonomic classification.</title>
        <authorList>
            <person name="Goeker M."/>
        </authorList>
    </citation>
    <scope>NUCLEOTIDE SEQUENCE [LARGE SCALE GENOMIC DNA]</scope>
    <source>
        <strain evidence="12 13">DSM 26128</strain>
    </source>
</reference>
<evidence type="ECO:0000256" key="8">
    <source>
        <dbReference type="SAM" id="MobiDB-lite"/>
    </source>
</evidence>
<dbReference type="Pfam" id="PF01476">
    <property type="entry name" value="LysM"/>
    <property type="match status" value="4"/>
</dbReference>
<dbReference type="Gene3D" id="3.10.350.10">
    <property type="entry name" value="LysM domain"/>
    <property type="match status" value="4"/>
</dbReference>
<dbReference type="RefSeq" id="WP_354196535.1">
    <property type="nucleotide sequence ID" value="NZ_JBEPLW010000007.1"/>
</dbReference>
<dbReference type="Gene3D" id="3.90.1720.10">
    <property type="entry name" value="endopeptidase domain like (from Nostoc punctiforme)"/>
    <property type="match status" value="1"/>
</dbReference>
<evidence type="ECO:0000313" key="13">
    <source>
        <dbReference type="Proteomes" id="UP001549099"/>
    </source>
</evidence>
<evidence type="ECO:0000256" key="4">
    <source>
        <dbReference type="ARBA" id="ARBA00022737"/>
    </source>
</evidence>
<dbReference type="PROSITE" id="PS51782">
    <property type="entry name" value="LYSM"/>
    <property type="match status" value="4"/>
</dbReference>
<dbReference type="Proteomes" id="UP001549099">
    <property type="component" value="Unassembled WGS sequence"/>
</dbReference>
<dbReference type="InterPro" id="IPR036779">
    <property type="entry name" value="LysM_dom_sf"/>
</dbReference>
<keyword evidence="2" id="KW-0645">Protease</keyword>
<feature type="region of interest" description="Disordered" evidence="8">
    <location>
        <begin position="223"/>
        <end position="253"/>
    </location>
</feature>
<evidence type="ECO:0000259" key="11">
    <source>
        <dbReference type="PROSITE" id="PS51935"/>
    </source>
</evidence>
<keyword evidence="7" id="KW-0961">Cell wall biogenesis/degradation</keyword>
<dbReference type="InterPro" id="IPR018392">
    <property type="entry name" value="LysM"/>
</dbReference>
<keyword evidence="4" id="KW-0677">Repeat</keyword>
<name>A0ABV2GAW4_9BACL</name>
<keyword evidence="5" id="KW-0378">Hydrolase</keyword>
<keyword evidence="6" id="KW-0788">Thiol protease</keyword>
<keyword evidence="13" id="KW-1185">Reference proteome</keyword>
<evidence type="ECO:0000256" key="5">
    <source>
        <dbReference type="ARBA" id="ARBA00022801"/>
    </source>
</evidence>
<feature type="region of interest" description="Disordered" evidence="8">
    <location>
        <begin position="296"/>
        <end position="319"/>
    </location>
</feature>
<keyword evidence="3 9" id="KW-0732">Signal</keyword>
<feature type="chain" id="PRO_5046710919" evidence="9">
    <location>
        <begin position="27"/>
        <end position="438"/>
    </location>
</feature>
<evidence type="ECO:0000256" key="3">
    <source>
        <dbReference type="ARBA" id="ARBA00022729"/>
    </source>
</evidence>
<gene>
    <name evidence="12" type="ORF">ABID49_001306</name>
</gene>
<dbReference type="SUPFAM" id="SSF54001">
    <property type="entry name" value="Cysteine proteinases"/>
    <property type="match status" value="1"/>
</dbReference>
<feature type="domain" description="LysM" evidence="10">
    <location>
        <begin position="104"/>
        <end position="147"/>
    </location>
</feature>
<accession>A0ABV2GAW4</accession>
<feature type="compositionally biased region" description="Polar residues" evidence="8">
    <location>
        <begin position="299"/>
        <end position="310"/>
    </location>
</feature>
<dbReference type="SUPFAM" id="SSF54106">
    <property type="entry name" value="LysM domain"/>
    <property type="match status" value="4"/>
</dbReference>
<feature type="domain" description="NlpC/P60" evidence="11">
    <location>
        <begin position="317"/>
        <end position="438"/>
    </location>
</feature>
<dbReference type="InterPro" id="IPR000064">
    <property type="entry name" value="NLP_P60_dom"/>
</dbReference>
<feature type="compositionally biased region" description="Low complexity" evidence="8">
    <location>
        <begin position="156"/>
        <end position="170"/>
    </location>
</feature>
<proteinExistence type="inferred from homology"/>
<evidence type="ECO:0000256" key="1">
    <source>
        <dbReference type="ARBA" id="ARBA00007074"/>
    </source>
</evidence>
<feature type="compositionally biased region" description="Polar residues" evidence="8">
    <location>
        <begin position="223"/>
        <end position="237"/>
    </location>
</feature>
<dbReference type="EMBL" id="JBEPLW010000007">
    <property type="protein sequence ID" value="MET3575401.1"/>
    <property type="molecule type" value="Genomic_DNA"/>
</dbReference>
<feature type="domain" description="LysM" evidence="10">
    <location>
        <begin position="29"/>
        <end position="72"/>
    </location>
</feature>
<organism evidence="12 13">
    <name type="scientific">Bhargavaea ullalensis</name>
    <dbReference type="NCBI Taxonomy" id="1265685"/>
    <lineage>
        <taxon>Bacteria</taxon>
        <taxon>Bacillati</taxon>
        <taxon>Bacillota</taxon>
        <taxon>Bacilli</taxon>
        <taxon>Bacillales</taxon>
        <taxon>Caryophanaceae</taxon>
        <taxon>Bhargavaea</taxon>
    </lineage>
</organism>
<protein>
    <submittedName>
        <fullName evidence="12">LysM repeat protein</fullName>
    </submittedName>
</protein>
<evidence type="ECO:0000313" key="12">
    <source>
        <dbReference type="EMBL" id="MET3575401.1"/>
    </source>
</evidence>
<dbReference type="SMART" id="SM00257">
    <property type="entry name" value="LysM"/>
    <property type="match status" value="4"/>
</dbReference>
<dbReference type="PROSITE" id="PS51935">
    <property type="entry name" value="NLPC_P60"/>
    <property type="match status" value="1"/>
</dbReference>
<sequence>MKKIAFSVLTTSALAVIIATPGEAEAASDSYAVQSGDSLWKIASKHQISIAQLKTLNNLSTDVIYPGQKLTISLPAEAATAAGHSKAQEVAMASPPKTAVSDSFVYTVKGGDSLSKIASIHKTTVTKLKELNGLSGDLILVGQKLKVAGTPVQQAAKPAAKPVQKPAQKPSASAPSGTYIVQSGDTLSAIGMATGASVDQLMKWNGLTSHIIRVGQKLKVDGSSASAKPESSGNIVQTSKPVTKPKPAPAADTYTIQSGDTLSAIGQKYGVTVTDLMTWNNLSNYNIHVGQKLKVKGGSVSTSKPPQGNQSSAAPPAASASSPVDAAMAVIGTPYLWAGTTPAGFDCSGFIWYAFKTGGADIARTNVEGYFSRSFYVDSPQPGDLVFFNNTYKKGLSHMGIYLGGGKFVHASTSQGVTISHINDAYWKDKFDSFKRFY</sequence>
<comment type="caution">
    <text evidence="12">The sequence shown here is derived from an EMBL/GenBank/DDBJ whole genome shotgun (WGS) entry which is preliminary data.</text>
</comment>